<evidence type="ECO:0000313" key="2">
    <source>
        <dbReference type="Proteomes" id="UP001306950"/>
    </source>
</evidence>
<gene>
    <name evidence="1" type="ORF">V3851_06070</name>
</gene>
<organism evidence="1 2">
    <name type="scientific">Paenibacillus haidiansis</name>
    <dbReference type="NCBI Taxonomy" id="1574488"/>
    <lineage>
        <taxon>Bacteria</taxon>
        <taxon>Bacillati</taxon>
        <taxon>Bacillota</taxon>
        <taxon>Bacilli</taxon>
        <taxon>Bacillales</taxon>
        <taxon>Paenibacillaceae</taxon>
        <taxon>Paenibacillus</taxon>
    </lineage>
</organism>
<dbReference type="Proteomes" id="UP001306950">
    <property type="component" value="Unassembled WGS sequence"/>
</dbReference>
<proteinExistence type="predicted"/>
<evidence type="ECO:0008006" key="3">
    <source>
        <dbReference type="Google" id="ProtNLM"/>
    </source>
</evidence>
<comment type="caution">
    <text evidence="1">The sequence shown here is derived from an EMBL/GenBank/DDBJ whole genome shotgun (WGS) entry which is preliminary data.</text>
</comment>
<dbReference type="RefSeq" id="WP_331845627.1">
    <property type="nucleotide sequence ID" value="NZ_JAZHPZ010000002.1"/>
</dbReference>
<keyword evidence="2" id="KW-1185">Reference proteome</keyword>
<reference evidence="1 2" key="1">
    <citation type="submission" date="2024-02" db="EMBL/GenBank/DDBJ databases">
        <title>A nitrogen-fixing paenibacillus bacterium.</title>
        <authorList>
            <person name="Zhang W.L."/>
            <person name="Chen S.F."/>
        </authorList>
    </citation>
    <scope>NUCLEOTIDE SEQUENCE [LARGE SCALE GENOMIC DNA]</scope>
    <source>
        <strain evidence="1 2">M1</strain>
    </source>
</reference>
<protein>
    <recommendedName>
        <fullName evidence="3">Restriction endonuclease</fullName>
    </recommendedName>
</protein>
<sequence>MYDYIKIPEITDGIKFESLIHDLYAVYLERIQKNGRSGQSQNGVDIYGYDSKKELVGIQCKVKSKADISDRGFRRSLISEIKSEAERASNFNKNLKRFLFTTTAPRDSSIQNEIIDLDKEVYTLYGFNIQVLFWDDISDMLTRQKHKETFIKYYNDLIIREEIIGAVKSKVLSLVVGIASPENYSGFRDVSLYQLVLGYIPKLNKYPNGIEYYSNSYILGCFQTRGMDTFLIPCYPSDLEYVFGKNRSYRDVCTIVEWINSIDIDKEISNETREYEYLWSEERFQEYIDRYVAD</sequence>
<name>A0ABU7VNQ0_9BACL</name>
<evidence type="ECO:0000313" key="1">
    <source>
        <dbReference type="EMBL" id="MEF2965395.1"/>
    </source>
</evidence>
<accession>A0ABU7VNQ0</accession>
<dbReference type="EMBL" id="JAZHPZ010000002">
    <property type="protein sequence ID" value="MEF2965395.1"/>
    <property type="molecule type" value="Genomic_DNA"/>
</dbReference>